<dbReference type="InterPro" id="IPR000182">
    <property type="entry name" value="GNAT_dom"/>
</dbReference>
<organism evidence="2 3">
    <name type="scientific">Plastoroseomonas arctica</name>
    <dbReference type="NCBI Taxonomy" id="1509237"/>
    <lineage>
        <taxon>Bacteria</taxon>
        <taxon>Pseudomonadati</taxon>
        <taxon>Pseudomonadota</taxon>
        <taxon>Alphaproteobacteria</taxon>
        <taxon>Acetobacterales</taxon>
        <taxon>Acetobacteraceae</taxon>
        <taxon>Plastoroseomonas</taxon>
    </lineage>
</organism>
<keyword evidence="3" id="KW-1185">Reference proteome</keyword>
<dbReference type="SUPFAM" id="SSF55729">
    <property type="entry name" value="Acyl-CoA N-acyltransferases (Nat)"/>
    <property type="match status" value="1"/>
</dbReference>
<dbReference type="Gene3D" id="3.40.630.30">
    <property type="match status" value="1"/>
</dbReference>
<dbReference type="CDD" id="cd04301">
    <property type="entry name" value="NAT_SF"/>
    <property type="match status" value="1"/>
</dbReference>
<feature type="domain" description="N-acetyltransferase" evidence="1">
    <location>
        <begin position="7"/>
        <end position="149"/>
    </location>
</feature>
<dbReference type="Pfam" id="PF00583">
    <property type="entry name" value="Acetyltransf_1"/>
    <property type="match status" value="1"/>
</dbReference>
<evidence type="ECO:0000259" key="1">
    <source>
        <dbReference type="PROSITE" id="PS51186"/>
    </source>
</evidence>
<dbReference type="Proteomes" id="UP001196068">
    <property type="component" value="Unassembled WGS sequence"/>
</dbReference>
<reference evidence="2" key="1">
    <citation type="submission" date="2020-01" db="EMBL/GenBank/DDBJ databases">
        <authorList>
            <person name="Rat A."/>
        </authorList>
    </citation>
    <scope>NUCLEOTIDE SEQUENCE</scope>
    <source>
        <strain evidence="2">LMG 28251</strain>
    </source>
</reference>
<dbReference type="GO" id="GO:0016747">
    <property type="term" value="F:acyltransferase activity, transferring groups other than amino-acyl groups"/>
    <property type="evidence" value="ECO:0007669"/>
    <property type="project" value="InterPro"/>
</dbReference>
<protein>
    <submittedName>
        <fullName evidence="2">GNAT family N-acetyltransferase</fullName>
    </submittedName>
</protein>
<reference evidence="2" key="2">
    <citation type="journal article" date="2021" name="Syst. Appl. Microbiol.">
        <title>Roseomonas hellenica sp. nov., isolated from roots of wild-growing Alkanna tinctoria.</title>
        <authorList>
            <person name="Rat A."/>
            <person name="Naranjo H.D."/>
            <person name="Lebbe L."/>
            <person name="Cnockaert M."/>
            <person name="Krigas N."/>
            <person name="Grigoriadou K."/>
            <person name="Maloupa E."/>
            <person name="Willems A."/>
        </authorList>
    </citation>
    <scope>NUCLEOTIDE SEQUENCE</scope>
    <source>
        <strain evidence="2">LMG 28251</strain>
    </source>
</reference>
<accession>A0AAF1K3C3</accession>
<proteinExistence type="predicted"/>
<sequence length="149" mass="15499">MTSRFGMEVRAANAGDAAGMMSLLAEAGIAIEATEMASRLAAIRRAAGTVLIATQWGPPSGIVILHWYSTLGEAGPIALITTLLVALDDRRRGIGRLLLKAAAQVARSAGCVRLELIAASGDATLPEFCCATGFAEAGSRFVRSLRKQA</sequence>
<dbReference type="PROSITE" id="PS51186">
    <property type="entry name" value="GNAT"/>
    <property type="match status" value="1"/>
</dbReference>
<evidence type="ECO:0000313" key="2">
    <source>
        <dbReference type="EMBL" id="MBR0655494.1"/>
    </source>
</evidence>
<evidence type="ECO:0000313" key="3">
    <source>
        <dbReference type="Proteomes" id="UP001196068"/>
    </source>
</evidence>
<dbReference type="InterPro" id="IPR016181">
    <property type="entry name" value="Acyl_CoA_acyltransferase"/>
</dbReference>
<name>A0AAF1K3C3_9PROT</name>
<comment type="caution">
    <text evidence="2">The sequence shown here is derived from an EMBL/GenBank/DDBJ whole genome shotgun (WGS) entry which is preliminary data.</text>
</comment>
<dbReference type="AlphaFoldDB" id="A0AAF1K3C3"/>
<dbReference type="EMBL" id="JAAEDH010000010">
    <property type="protein sequence ID" value="MBR0655494.1"/>
    <property type="molecule type" value="Genomic_DNA"/>
</dbReference>
<gene>
    <name evidence="2" type="ORF">GXW79_10405</name>
</gene>